<proteinExistence type="predicted"/>
<gene>
    <name evidence="1" type="ORF">FSB76_25080</name>
</gene>
<organism evidence="1 2">
    <name type="scientific">Mucilaginibacter ginsenosidivorax</name>
    <dbReference type="NCBI Taxonomy" id="862126"/>
    <lineage>
        <taxon>Bacteria</taxon>
        <taxon>Pseudomonadati</taxon>
        <taxon>Bacteroidota</taxon>
        <taxon>Sphingobacteriia</taxon>
        <taxon>Sphingobacteriales</taxon>
        <taxon>Sphingobacteriaceae</taxon>
        <taxon>Mucilaginibacter</taxon>
    </lineage>
</organism>
<evidence type="ECO:0000313" key="2">
    <source>
        <dbReference type="Proteomes" id="UP000321362"/>
    </source>
</evidence>
<accession>A0A5B8W7W7</accession>
<keyword evidence="2" id="KW-1185">Reference proteome</keyword>
<dbReference type="KEGG" id="mgk:FSB76_25080"/>
<protein>
    <submittedName>
        <fullName evidence="1">Uncharacterized protein</fullName>
    </submittedName>
</protein>
<dbReference type="AlphaFoldDB" id="A0A5B8W7W7"/>
<evidence type="ECO:0000313" key="1">
    <source>
        <dbReference type="EMBL" id="QEC79065.1"/>
    </source>
</evidence>
<name>A0A5B8W7W7_9SPHI</name>
<dbReference type="OrthoDB" id="1263230at2"/>
<dbReference type="Gene3D" id="1.10.132.80">
    <property type="match status" value="1"/>
</dbReference>
<dbReference type="EMBL" id="CP042437">
    <property type="protein sequence ID" value="QEC79065.1"/>
    <property type="molecule type" value="Genomic_DNA"/>
</dbReference>
<dbReference type="Proteomes" id="UP000321362">
    <property type="component" value="Chromosome"/>
</dbReference>
<dbReference type="RefSeq" id="WP_147058302.1">
    <property type="nucleotide sequence ID" value="NZ_CP042437.1"/>
</dbReference>
<sequence length="148" mass="17014">MKTSFKYAPAARRMQMVNDYFEYVKGEPSPDTSTTGSKKNWIREPEIPTIRGLALFLNFKNIADFEDHEKKRSHRKPLRYARFRIEAAYEQLLFEKPTGAIFALKSMGWTDKPEATKTLTESHKTLKVEITSTGPKPASTEKEVDVLI</sequence>
<reference evidence="1 2" key="1">
    <citation type="journal article" date="2013" name="J. Microbiol.">
        <title>Mucilaginibacter ginsenosidivorax sp. nov., with ginsenoside converting activity isolated from sediment.</title>
        <authorList>
            <person name="Kim J.K."/>
            <person name="Choi T.E."/>
            <person name="Liu Q.M."/>
            <person name="Park H.Y."/>
            <person name="Yi T.H."/>
            <person name="Yoon M.H."/>
            <person name="Kim S.C."/>
            <person name="Im W.T."/>
        </authorList>
    </citation>
    <scope>NUCLEOTIDE SEQUENCE [LARGE SCALE GENOMIC DNA]</scope>
    <source>
        <strain evidence="1 2">KHI28</strain>
    </source>
</reference>